<keyword evidence="4" id="KW-1185">Reference proteome</keyword>
<protein>
    <submittedName>
        <fullName evidence="3">Opine dehydrogenase</fullName>
    </submittedName>
</protein>
<dbReference type="GO" id="GO:0016491">
    <property type="term" value="F:oxidoreductase activity"/>
    <property type="evidence" value="ECO:0007669"/>
    <property type="project" value="InterPro"/>
</dbReference>
<reference evidence="3 4" key="1">
    <citation type="submission" date="2020-06" db="EMBL/GenBank/DDBJ databases">
        <authorList>
            <person name="Li R."/>
            <person name="Bekaert M."/>
        </authorList>
    </citation>
    <scope>NUCLEOTIDE SEQUENCE [LARGE SCALE GENOMIC DNA]</scope>
    <source>
        <strain evidence="4">wild</strain>
    </source>
</reference>
<dbReference type="Gene3D" id="1.10.1040.10">
    <property type="entry name" value="N-(1-d-carboxylethyl)-l-norvaline Dehydrogenase, domain 2"/>
    <property type="match status" value="1"/>
</dbReference>
<dbReference type="OrthoDB" id="6058913at2759"/>
<feature type="transmembrane region" description="Helical" evidence="1">
    <location>
        <begin position="269"/>
        <end position="289"/>
    </location>
</feature>
<feature type="domain" description="Opine dehydrogenase" evidence="2">
    <location>
        <begin position="534"/>
        <end position="697"/>
    </location>
</feature>
<dbReference type="PANTHER" id="PTHR38015">
    <property type="entry name" value="BLR6086 PROTEIN"/>
    <property type="match status" value="1"/>
</dbReference>
<evidence type="ECO:0000313" key="3">
    <source>
        <dbReference type="EMBL" id="CAC5397111.1"/>
    </source>
</evidence>
<dbReference type="PANTHER" id="PTHR38015:SF1">
    <property type="entry name" value="OPINE DEHYDROGENASE DOMAIN-CONTAINING PROTEIN"/>
    <property type="match status" value="1"/>
</dbReference>
<keyword evidence="1" id="KW-1133">Transmembrane helix</keyword>
<dbReference type="EMBL" id="CACVKT020005663">
    <property type="protein sequence ID" value="CAC5397111.1"/>
    <property type="molecule type" value="Genomic_DNA"/>
</dbReference>
<dbReference type="Pfam" id="PF02317">
    <property type="entry name" value="Octopine_DH"/>
    <property type="match status" value="1"/>
</dbReference>
<evidence type="ECO:0000259" key="2">
    <source>
        <dbReference type="Pfam" id="PF02317"/>
    </source>
</evidence>
<evidence type="ECO:0000313" key="4">
    <source>
        <dbReference type="Proteomes" id="UP000507470"/>
    </source>
</evidence>
<dbReference type="SUPFAM" id="SSF48179">
    <property type="entry name" value="6-phosphogluconate dehydrogenase C-terminal domain-like"/>
    <property type="match status" value="1"/>
</dbReference>
<proteinExistence type="predicted"/>
<dbReference type="InterPro" id="IPR008927">
    <property type="entry name" value="6-PGluconate_DH-like_C_sf"/>
</dbReference>
<evidence type="ECO:0000256" key="1">
    <source>
        <dbReference type="SAM" id="Phobius"/>
    </source>
</evidence>
<dbReference type="Proteomes" id="UP000507470">
    <property type="component" value="Unassembled WGS sequence"/>
</dbReference>
<sequence>MKRKPENTLFGRQNKTLKLKPKTIKMSFILTYVMFQLLYQHARGCANLVMLTKPVVFGESVQLACMANETEIPLDKPHSRSWSGGQYNTLLCMNGVSADRSKYNEVEGKDKSQYILQISKFSESDVDCEYKCVFGVDITRTTLHLNEKDYEYVPSRGTTTVISSLMHGHFSVNIHFVKVWPTPVCEIIFERLNFAKRIRMSKMKNGKLFSVNMSLKHVFRSDVCSGEMLISCQIGTKRIEVGREQLHTCPVTVPNKDGNLLNDKTLTTMIVAIFMFVFMVFVIMLFLVIKQKGYTTKNNTVHVIINPTPDHPDERIHFTNREKRQYEKYTSVLMDTKLKILICGGGNGAHCLLVFASQRKNIEVNVLTLHDGSADLWNSSLKEGYLTMSASQPDGSVENIESSPSFVTNDAAVAMDQIQVVFIVAPAYRHELYIRSIHPYINRNMLVVGLPGHAGFELQCKYILGNKSRICTIVGFDSLPWGCRVVDYGKHVRLFGKKDVLYATVLTGIDCKLHFPIIETIQYILGEKPLIKLASNVLSVSLMAGSILHPPLMYGKWKDWDGQPLTEVPSYFTTVSEEQADIMSNLSDELVATAKRISDLKRDMDMSDVIHIHDWFKQRYYKQISDHSSVMTCMRTNQSYSQFVHPMNAVENGYVPDFEYRYITEDIPFGLVVMKGIAEIVSVETPTMDKIIKWAQSKIGKEYLVGESLKGKNLKEVRAPQSYEIRSLDELLNFIYFDIRPED</sequence>
<keyword evidence="1" id="KW-0812">Transmembrane</keyword>
<organism evidence="3 4">
    <name type="scientific">Mytilus coruscus</name>
    <name type="common">Sea mussel</name>
    <dbReference type="NCBI Taxonomy" id="42192"/>
    <lineage>
        <taxon>Eukaryota</taxon>
        <taxon>Metazoa</taxon>
        <taxon>Spiralia</taxon>
        <taxon>Lophotrochozoa</taxon>
        <taxon>Mollusca</taxon>
        <taxon>Bivalvia</taxon>
        <taxon>Autobranchia</taxon>
        <taxon>Pteriomorphia</taxon>
        <taxon>Mytilida</taxon>
        <taxon>Mytiloidea</taxon>
        <taxon>Mytilidae</taxon>
        <taxon>Mytilinae</taxon>
        <taxon>Mytilus</taxon>
    </lineage>
</organism>
<gene>
    <name evidence="3" type="ORF">MCOR_31579</name>
</gene>
<dbReference type="Gene3D" id="3.40.50.720">
    <property type="entry name" value="NAD(P)-binding Rossmann-like Domain"/>
    <property type="match status" value="1"/>
</dbReference>
<dbReference type="InterPro" id="IPR051729">
    <property type="entry name" value="Opine/Lysopine_DH"/>
</dbReference>
<dbReference type="AlphaFoldDB" id="A0A6J8CMK5"/>
<keyword evidence="1" id="KW-0472">Membrane</keyword>
<accession>A0A6J8CMK5</accession>
<name>A0A6J8CMK5_MYTCO</name>
<dbReference type="InterPro" id="IPR003421">
    <property type="entry name" value="Opine_DH"/>
</dbReference>
<dbReference type="InterPro" id="IPR013328">
    <property type="entry name" value="6PGD_dom2"/>
</dbReference>